<reference evidence="6 7" key="1">
    <citation type="submission" date="2021-02" db="EMBL/GenBank/DDBJ databases">
        <title>Paracoccus methylovroum sp.nov., a new methanol and methylamine utilizing methylotrophic denitrifer.</title>
        <authorList>
            <person name="Timsy T."/>
            <person name="Behrendt U."/>
            <person name="Ulrich A."/>
            <person name="Spanner T."/>
            <person name="Foesel B.U."/>
            <person name="Horn M.A."/>
            <person name="Kolb S."/>
        </authorList>
    </citation>
    <scope>NUCLEOTIDE SEQUENCE [LARGE SCALE GENOMIC DNA]</scope>
    <source>
        <strain evidence="6 7">H4-D09</strain>
        <plasmid evidence="6 7">p2</plasmid>
    </source>
</reference>
<dbReference type="SUPFAM" id="SSF53720">
    <property type="entry name" value="ALDH-like"/>
    <property type="match status" value="1"/>
</dbReference>
<dbReference type="RefSeq" id="WP_205297022.1">
    <property type="nucleotide sequence ID" value="NZ_CP070372.1"/>
</dbReference>
<proteinExistence type="inferred from homology"/>
<evidence type="ECO:0000256" key="4">
    <source>
        <dbReference type="RuleBase" id="RU003345"/>
    </source>
</evidence>
<dbReference type="PANTHER" id="PTHR42804:SF1">
    <property type="entry name" value="ALDEHYDE DEHYDROGENASE-RELATED"/>
    <property type="match status" value="1"/>
</dbReference>
<protein>
    <submittedName>
        <fullName evidence="6">Aldehyde dehydrogenase family protein</fullName>
    </submittedName>
</protein>
<dbReference type="InterPro" id="IPR015590">
    <property type="entry name" value="Aldehyde_DH_dom"/>
</dbReference>
<dbReference type="EMBL" id="CP070372">
    <property type="protein sequence ID" value="QRZ16138.1"/>
    <property type="molecule type" value="Genomic_DNA"/>
</dbReference>
<evidence type="ECO:0000259" key="5">
    <source>
        <dbReference type="Pfam" id="PF00171"/>
    </source>
</evidence>
<gene>
    <name evidence="6" type="ORF">JWJ88_21605</name>
</gene>
<dbReference type="Gene3D" id="3.40.605.10">
    <property type="entry name" value="Aldehyde Dehydrogenase, Chain A, domain 1"/>
    <property type="match status" value="1"/>
</dbReference>
<sequence>MERLGQFYIGGAWIAPTAGAGAADVVNPATETAYARVALGTAADVDKAVSAARAAFPAFAVTSLVERRSLIERIRTGCVARTEDLARAISEEMGAPLDFARNVHVPGGISHLTEIMRVLEAYPWEYTQGTTLITKEPIGVVGLITPWNWPLNQTLCKIAPALAAGCTMVMKPSELAPVSAMILAEILHDAGTPPGVFNLVQGDGPGVGTAISAHPGIDMVSFTGSTRAGIQVQKTAADTVKRVTLELGGKSANILLPDVDLPNAVAQGVARCMANAGQSCNAPTRLLVPQGRLEEVRQLARAAAEAILIGDPAQPVSLGPLANRAQFEKVQAMIEQAIAEGADVVAGGPGRPPGLNRGYYTRPTVLIAAPEMTVAREEVFGPVLTVLPYVDEEDAIRIAEDTIYGLAGYVAATDTEEARRVARRIRAGTVHVNYPARDPGAPFGGFKQSGLGREWGVFGLEDFLEIKGIVGYGAA</sequence>
<keyword evidence="2 4" id="KW-0560">Oxidoreductase</keyword>
<dbReference type="Gene3D" id="3.40.309.10">
    <property type="entry name" value="Aldehyde Dehydrogenase, Chain A, domain 2"/>
    <property type="match status" value="1"/>
</dbReference>
<dbReference type="CDD" id="cd07138">
    <property type="entry name" value="ALDH_CddD_SSP0762"/>
    <property type="match status" value="1"/>
</dbReference>
<evidence type="ECO:0000313" key="7">
    <source>
        <dbReference type="Proteomes" id="UP000663629"/>
    </source>
</evidence>
<feature type="active site" evidence="3">
    <location>
        <position position="246"/>
    </location>
</feature>
<dbReference type="InterPro" id="IPR016163">
    <property type="entry name" value="Ald_DH_C"/>
</dbReference>
<dbReference type="InterPro" id="IPR016162">
    <property type="entry name" value="Ald_DH_N"/>
</dbReference>
<dbReference type="InterPro" id="IPR016161">
    <property type="entry name" value="Ald_DH/histidinol_DH"/>
</dbReference>
<evidence type="ECO:0000313" key="6">
    <source>
        <dbReference type="EMBL" id="QRZ16138.1"/>
    </source>
</evidence>
<dbReference type="PANTHER" id="PTHR42804">
    <property type="entry name" value="ALDEHYDE DEHYDROGENASE"/>
    <property type="match status" value="1"/>
</dbReference>
<dbReference type="Proteomes" id="UP000663629">
    <property type="component" value="Plasmid p2"/>
</dbReference>
<keyword evidence="7" id="KW-1185">Reference proteome</keyword>
<evidence type="ECO:0000256" key="3">
    <source>
        <dbReference type="PROSITE-ProRule" id="PRU10007"/>
    </source>
</evidence>
<dbReference type="PROSITE" id="PS00687">
    <property type="entry name" value="ALDEHYDE_DEHYDR_GLU"/>
    <property type="match status" value="1"/>
</dbReference>
<dbReference type="InterPro" id="IPR029510">
    <property type="entry name" value="Ald_DH_CS_GLU"/>
</dbReference>
<feature type="domain" description="Aldehyde dehydrogenase" evidence="5">
    <location>
        <begin position="21"/>
        <end position="467"/>
    </location>
</feature>
<evidence type="ECO:0000256" key="2">
    <source>
        <dbReference type="ARBA" id="ARBA00023002"/>
    </source>
</evidence>
<name>A0ABX7JS53_9RHOB</name>
<evidence type="ECO:0000256" key="1">
    <source>
        <dbReference type="ARBA" id="ARBA00009986"/>
    </source>
</evidence>
<keyword evidence="6" id="KW-0614">Plasmid</keyword>
<dbReference type="Pfam" id="PF00171">
    <property type="entry name" value="Aldedh"/>
    <property type="match status" value="1"/>
</dbReference>
<organism evidence="6 7">
    <name type="scientific">Paracoccus methylovorus</name>
    <dbReference type="NCBI Taxonomy" id="2812658"/>
    <lineage>
        <taxon>Bacteria</taxon>
        <taxon>Pseudomonadati</taxon>
        <taxon>Pseudomonadota</taxon>
        <taxon>Alphaproteobacteria</taxon>
        <taxon>Rhodobacterales</taxon>
        <taxon>Paracoccaceae</taxon>
        <taxon>Paracoccus</taxon>
    </lineage>
</organism>
<accession>A0ABX7JS53</accession>
<geneLocation type="plasmid" evidence="6 7">
    <name>p2</name>
</geneLocation>
<comment type="similarity">
    <text evidence="1 4">Belongs to the aldehyde dehydrogenase family.</text>
</comment>